<dbReference type="Pfam" id="PF20030">
    <property type="entry name" value="bpMoxR"/>
    <property type="match status" value="1"/>
</dbReference>
<dbReference type="SUPFAM" id="SSF52540">
    <property type="entry name" value="P-loop containing nucleoside triphosphate hydrolases"/>
    <property type="match status" value="1"/>
</dbReference>
<evidence type="ECO:0000259" key="1">
    <source>
        <dbReference type="Pfam" id="PF20030"/>
    </source>
</evidence>
<feature type="domain" description="MoxR" evidence="1">
    <location>
        <begin position="15"/>
        <end position="113"/>
    </location>
</feature>
<protein>
    <submittedName>
        <fullName evidence="2">AAA domain containing protein</fullName>
    </submittedName>
</protein>
<proteinExistence type="predicted"/>
<organism evidence="2">
    <name type="scientific">uncultured Caudovirales phage</name>
    <dbReference type="NCBI Taxonomy" id="2100421"/>
    <lineage>
        <taxon>Viruses</taxon>
        <taxon>Duplodnaviria</taxon>
        <taxon>Heunggongvirae</taxon>
        <taxon>Uroviricota</taxon>
        <taxon>Caudoviricetes</taxon>
        <taxon>Peduoviridae</taxon>
        <taxon>Maltschvirus</taxon>
        <taxon>Maltschvirus maltsch</taxon>
    </lineage>
</organism>
<accession>A0A6J5KMQ1</accession>
<dbReference type="EMBL" id="LR796165">
    <property type="protein sequence ID" value="CAB4122486.1"/>
    <property type="molecule type" value="Genomic_DNA"/>
</dbReference>
<dbReference type="Gene3D" id="3.40.50.300">
    <property type="entry name" value="P-loop containing nucleotide triphosphate hydrolases"/>
    <property type="match status" value="1"/>
</dbReference>
<sequence length="334" mass="36676">MVEKVKPVVMAKCVRTCYEARKPLFIWGPPGTAKSAVVKATADEMGLDFIDLRLVQIDALDLRGMPKVRQDPDGVERMHFVLTSLLPKSGKGILFLDEFVQAPTLVMNAASELVLDRRVGEYRLPDGWSIVAAGNRRTDRSGTTEIPRHIANRFIHIEAQIDAPGWLEWGAANNIHSGVLGYIRSAGADRLYKFSGDELAFPTLRSWEFVSDILHTGVTGAALRALVIGAVGGGVGSEIITWIESNVEVATYADVVANPDTVPIPTRQATKMMFVDAVMREALVRDWSKLREFFDRFGAGEMRVYIATQVATGKTAFSKNADVRKWAEAAILGS</sequence>
<dbReference type="CDD" id="cd00009">
    <property type="entry name" value="AAA"/>
    <property type="match status" value="1"/>
</dbReference>
<name>A0A6J5KMQ1_9CAUD</name>
<dbReference type="InterPro" id="IPR045427">
    <property type="entry name" value="MoxR"/>
</dbReference>
<dbReference type="InterPro" id="IPR027417">
    <property type="entry name" value="P-loop_NTPase"/>
</dbReference>
<gene>
    <name evidence="2" type="ORF">UFOVP28_5</name>
</gene>
<evidence type="ECO:0000313" key="2">
    <source>
        <dbReference type="EMBL" id="CAB4122486.1"/>
    </source>
</evidence>
<reference evidence="2" key="1">
    <citation type="submission" date="2020-04" db="EMBL/GenBank/DDBJ databases">
        <authorList>
            <person name="Chiriac C."/>
            <person name="Salcher M."/>
            <person name="Ghai R."/>
            <person name="Kavagutti S V."/>
        </authorList>
    </citation>
    <scope>NUCLEOTIDE SEQUENCE</scope>
</reference>